<dbReference type="EMBL" id="CP069188">
    <property type="protein sequence ID" value="QRV16043.1"/>
    <property type="molecule type" value="Genomic_DNA"/>
</dbReference>
<organism evidence="1 2">
    <name type="scientific">Haloterrigena salifodinae</name>
    <dbReference type="NCBI Taxonomy" id="2675099"/>
    <lineage>
        <taxon>Archaea</taxon>
        <taxon>Methanobacteriati</taxon>
        <taxon>Methanobacteriota</taxon>
        <taxon>Stenosarchaea group</taxon>
        <taxon>Halobacteria</taxon>
        <taxon>Halobacteriales</taxon>
        <taxon>Natrialbaceae</taxon>
        <taxon>Haloterrigena</taxon>
    </lineage>
</organism>
<sequence length="384" mass="40876">MSLPPAALPDAGCPPPLRARVERYTNQGGLIGAFTYALTVLETDDETLAAATASIPTNLFVTSSLHDDAIDESGDWNATDSKRRLNERITLGDLVFTNVVEAARSLPANADLTPVLETVRQIGRGQLAEDHLEPSTATLEDAVARVDARGAVWGDLAVALVDAVADYSETQCEMLRRLTRNGMFVLTVVDDVEDLPADVANGVANVPRALYDGDLSTRESPAAVVDAFLGSDAPDRLEAILAERRTALGADARAFAATLDRPETDVLAAVRRALSWYCDTVCSVPVEATVPPERQRRVRAELVDDEASTRRTLASAIAELPLETGSLPVDLDAVIDTVVELPAAPLADVLSMVTHVATIADDVMSTSLADALDVLERRASTPQS</sequence>
<name>A0A8T8E3B4_9EURY</name>
<dbReference type="CDD" id="cd00385">
    <property type="entry name" value="Isoprenoid_Biosyn_C1"/>
    <property type="match status" value="1"/>
</dbReference>
<keyword evidence="2" id="KW-1185">Reference proteome</keyword>
<dbReference type="KEGG" id="hsal:JMJ58_03855"/>
<gene>
    <name evidence="1" type="ORF">JMJ58_03855</name>
</gene>
<dbReference type="InterPro" id="IPR008949">
    <property type="entry name" value="Isoprenoid_synthase_dom_sf"/>
</dbReference>
<protein>
    <submittedName>
        <fullName evidence="1">Class 1 isoprenoid biosynthesis enzyme</fullName>
    </submittedName>
</protein>
<dbReference type="OrthoDB" id="185205at2157"/>
<dbReference type="GeneID" id="62874229"/>
<accession>A0A8T8E3B4</accession>
<dbReference type="Gene3D" id="1.10.600.10">
    <property type="entry name" value="Farnesyl Diphosphate Synthase"/>
    <property type="match status" value="1"/>
</dbReference>
<dbReference type="AlphaFoldDB" id="A0A8T8E3B4"/>
<evidence type="ECO:0000313" key="1">
    <source>
        <dbReference type="EMBL" id="QRV16043.1"/>
    </source>
</evidence>
<dbReference type="Proteomes" id="UP000637819">
    <property type="component" value="Chromosome"/>
</dbReference>
<dbReference type="RefSeq" id="WP_204748424.1">
    <property type="nucleotide sequence ID" value="NZ_CP069188.1"/>
</dbReference>
<dbReference type="SUPFAM" id="SSF48576">
    <property type="entry name" value="Terpenoid synthases"/>
    <property type="match status" value="1"/>
</dbReference>
<proteinExistence type="predicted"/>
<reference evidence="1 2" key="1">
    <citation type="submission" date="2021-01" db="EMBL/GenBank/DDBJ databases">
        <title>Genome Sequence and Methylation Pattern of Haloterrigena salifodinae BOL5-1, An Extremely Halophilic Archaeon from a Bolivian Salt Mine.</title>
        <authorList>
            <person name="DasSarma P."/>
            <person name="Anton B.P."/>
            <person name="DasSarma S.L."/>
            <person name="von Ehrenheim H.A.L."/>
            <person name="Martinez F.L."/>
            <person name="Guzman D."/>
            <person name="Roberts R.J."/>
            <person name="DasSarma S."/>
        </authorList>
    </citation>
    <scope>NUCLEOTIDE SEQUENCE [LARGE SCALE GENOMIC DNA]</scope>
    <source>
        <strain evidence="1 2">BOL5-1</strain>
    </source>
</reference>
<evidence type="ECO:0000313" key="2">
    <source>
        <dbReference type="Proteomes" id="UP000637819"/>
    </source>
</evidence>